<dbReference type="OrthoDB" id="5589906at2759"/>
<reference evidence="2" key="1">
    <citation type="submission" date="2022-07" db="EMBL/GenBank/DDBJ databases">
        <title>Phylogenomic reconstructions and comparative analyses of Kickxellomycotina fungi.</title>
        <authorList>
            <person name="Reynolds N.K."/>
            <person name="Stajich J.E."/>
            <person name="Barry K."/>
            <person name="Grigoriev I.V."/>
            <person name="Crous P."/>
            <person name="Smith M.E."/>
        </authorList>
    </citation>
    <scope>NUCLEOTIDE SEQUENCE</scope>
    <source>
        <strain evidence="2">IMI 214461</strain>
    </source>
</reference>
<feature type="signal peptide" evidence="1">
    <location>
        <begin position="1"/>
        <end position="17"/>
    </location>
</feature>
<accession>A0A9W8B8Z6</accession>
<name>A0A9W8B8Z6_9FUNG</name>
<evidence type="ECO:0000313" key="2">
    <source>
        <dbReference type="EMBL" id="KAJ1998841.1"/>
    </source>
</evidence>
<protein>
    <submittedName>
        <fullName evidence="2">Uncharacterized protein</fullName>
    </submittedName>
</protein>
<dbReference type="Proteomes" id="UP001150907">
    <property type="component" value="Unassembled WGS sequence"/>
</dbReference>
<dbReference type="AlphaFoldDB" id="A0A9W8B8Z6"/>
<feature type="chain" id="PRO_5040726371" evidence="1">
    <location>
        <begin position="18"/>
        <end position="168"/>
    </location>
</feature>
<gene>
    <name evidence="2" type="ORF">H4R26_005304</name>
</gene>
<keyword evidence="3" id="KW-1185">Reference proteome</keyword>
<evidence type="ECO:0000313" key="3">
    <source>
        <dbReference type="Proteomes" id="UP001150907"/>
    </source>
</evidence>
<sequence>MQLALLVAQVLAVSALAAPVVFKRQQISSDGGDSVSAGSTAVSNPIVNNGEMVDSSIINNGSDGGDTFANVIGSSFTKVTSNNSNKDNIVINPSTTTVNGNSGQTANGMDNHVGDTQHVAGVPALWRRNAVFSGAVLDDVHYGYGHEAVYDYPQIYYPHAEPHYEPIY</sequence>
<proteinExistence type="predicted"/>
<feature type="non-terminal residue" evidence="2">
    <location>
        <position position="168"/>
    </location>
</feature>
<dbReference type="EMBL" id="JANBQF010000849">
    <property type="protein sequence ID" value="KAJ1998841.1"/>
    <property type="molecule type" value="Genomic_DNA"/>
</dbReference>
<comment type="caution">
    <text evidence="2">The sequence shown here is derived from an EMBL/GenBank/DDBJ whole genome shotgun (WGS) entry which is preliminary data.</text>
</comment>
<evidence type="ECO:0000256" key="1">
    <source>
        <dbReference type="SAM" id="SignalP"/>
    </source>
</evidence>
<keyword evidence="1" id="KW-0732">Signal</keyword>
<organism evidence="2 3">
    <name type="scientific">Coemansia thaxteri</name>
    <dbReference type="NCBI Taxonomy" id="2663907"/>
    <lineage>
        <taxon>Eukaryota</taxon>
        <taxon>Fungi</taxon>
        <taxon>Fungi incertae sedis</taxon>
        <taxon>Zoopagomycota</taxon>
        <taxon>Kickxellomycotina</taxon>
        <taxon>Kickxellomycetes</taxon>
        <taxon>Kickxellales</taxon>
        <taxon>Kickxellaceae</taxon>
        <taxon>Coemansia</taxon>
    </lineage>
</organism>